<evidence type="ECO:0000313" key="4">
    <source>
        <dbReference type="Proteomes" id="UP000625527"/>
    </source>
</evidence>
<dbReference type="Pfam" id="PF01370">
    <property type="entry name" value="Epimerase"/>
    <property type="match status" value="1"/>
</dbReference>
<evidence type="ECO:0000256" key="1">
    <source>
        <dbReference type="SAM" id="MobiDB-lite"/>
    </source>
</evidence>
<comment type="caution">
    <text evidence="3">The sequence shown here is derived from an EMBL/GenBank/DDBJ whole genome shotgun (WGS) entry which is preliminary data.</text>
</comment>
<accession>A0ABR9MYQ9</accession>
<gene>
    <name evidence="3" type="ORF">IHE71_12475</name>
</gene>
<dbReference type="InterPro" id="IPR051783">
    <property type="entry name" value="NAD(P)-dependent_oxidoreduct"/>
</dbReference>
<dbReference type="InterPro" id="IPR036291">
    <property type="entry name" value="NAD(P)-bd_dom_sf"/>
</dbReference>
<evidence type="ECO:0000259" key="2">
    <source>
        <dbReference type="Pfam" id="PF01370"/>
    </source>
</evidence>
<name>A0ABR9MYQ9_9MICO</name>
<dbReference type="PANTHER" id="PTHR48079">
    <property type="entry name" value="PROTEIN YEEZ"/>
    <property type="match status" value="1"/>
</dbReference>
<organism evidence="3 4">
    <name type="scientific">Myceligenerans pegani</name>
    <dbReference type="NCBI Taxonomy" id="2776917"/>
    <lineage>
        <taxon>Bacteria</taxon>
        <taxon>Bacillati</taxon>
        <taxon>Actinomycetota</taxon>
        <taxon>Actinomycetes</taxon>
        <taxon>Micrococcales</taxon>
        <taxon>Promicromonosporaceae</taxon>
        <taxon>Myceligenerans</taxon>
    </lineage>
</organism>
<sequence length="298" mass="31027">MRVFVTGASGFIGRAVVAELVEAGHAVVGLARSDASAAVVRELGADARRGDLDDLDGLREAATAADGVIHLANKHDWTHPEESNRAERAAVHAISEALAGSDRPFVLAAGIAGLATGRPGTERDPSSAVGPDSPRGGAENLALEYARSGVRVSSARFAPTVHGEGDHGFIAIIADTFLRRGAAAYPGDGRNRWPAVHRSDAARLVRLGLEGAPAGSRLHAVAEEGVPVREIVEALAERLGLPVESAPAEELADAIPFIGRFLGTDMSATSDITRDLLGWKPEGPTLLEDIAAGHYDRS</sequence>
<dbReference type="InterPro" id="IPR001509">
    <property type="entry name" value="Epimerase_deHydtase"/>
</dbReference>
<protein>
    <submittedName>
        <fullName evidence="3">SDR family oxidoreductase</fullName>
    </submittedName>
</protein>
<dbReference type="SUPFAM" id="SSF51735">
    <property type="entry name" value="NAD(P)-binding Rossmann-fold domains"/>
    <property type="match status" value="1"/>
</dbReference>
<dbReference type="CDD" id="cd05262">
    <property type="entry name" value="SDR_a7"/>
    <property type="match status" value="1"/>
</dbReference>
<dbReference type="Gene3D" id="3.40.50.720">
    <property type="entry name" value="NAD(P)-binding Rossmann-like Domain"/>
    <property type="match status" value="1"/>
</dbReference>
<proteinExistence type="predicted"/>
<evidence type="ECO:0000313" key="3">
    <source>
        <dbReference type="EMBL" id="MBE1876524.1"/>
    </source>
</evidence>
<feature type="domain" description="NAD-dependent epimerase/dehydratase" evidence="2">
    <location>
        <begin position="3"/>
        <end position="210"/>
    </location>
</feature>
<reference evidence="3 4" key="1">
    <citation type="submission" date="2020-10" db="EMBL/GenBank/DDBJ databases">
        <title>Myceligenerans pegani sp. nov., an endophytic actinomycete isolated from Peganum harmala L. in Xinjiang, China.</title>
        <authorList>
            <person name="Xin L."/>
        </authorList>
    </citation>
    <scope>NUCLEOTIDE SEQUENCE [LARGE SCALE GENOMIC DNA]</scope>
    <source>
        <strain evidence="3 4">TRM65318</strain>
    </source>
</reference>
<dbReference type="PANTHER" id="PTHR48079:SF6">
    <property type="entry name" value="NAD(P)-BINDING DOMAIN-CONTAINING PROTEIN-RELATED"/>
    <property type="match status" value="1"/>
</dbReference>
<feature type="region of interest" description="Disordered" evidence="1">
    <location>
        <begin position="116"/>
        <end position="138"/>
    </location>
</feature>
<dbReference type="EMBL" id="JADAQT010000085">
    <property type="protein sequence ID" value="MBE1876524.1"/>
    <property type="molecule type" value="Genomic_DNA"/>
</dbReference>
<keyword evidence="4" id="KW-1185">Reference proteome</keyword>
<dbReference type="Proteomes" id="UP000625527">
    <property type="component" value="Unassembled WGS sequence"/>
</dbReference>